<reference evidence="1 2" key="1">
    <citation type="submission" date="2014-07" db="EMBL/GenBank/DDBJ databases">
        <title>Tepidicaulis marinum gen. nov., sp. nov., a novel marine bacterium denitrifying nitrate to nitrous oxide strictly under microaerobic conditions.</title>
        <authorList>
            <person name="Takeuchi M."/>
            <person name="Yamagishi T."/>
            <person name="Kamagata Y."/>
            <person name="Oshima K."/>
            <person name="Hattori M."/>
            <person name="Katayama T."/>
            <person name="Hanada S."/>
            <person name="Tamaki H."/>
            <person name="Marumo K."/>
            <person name="Maeda H."/>
            <person name="Nedachi M."/>
            <person name="Iwasaki W."/>
            <person name="Suwa Y."/>
            <person name="Sakata S."/>
        </authorList>
    </citation>
    <scope>NUCLEOTIDE SEQUENCE [LARGE SCALE GENOMIC DNA]</scope>
    <source>
        <strain evidence="1 2">MA2</strain>
    </source>
</reference>
<proteinExistence type="predicted"/>
<dbReference type="GO" id="GO:0016301">
    <property type="term" value="F:kinase activity"/>
    <property type="evidence" value="ECO:0007669"/>
    <property type="project" value="UniProtKB-KW"/>
</dbReference>
<name>A0A081BFH6_9HYPH</name>
<keyword evidence="1" id="KW-0808">Transferase</keyword>
<comment type="caution">
    <text evidence="1">The sequence shown here is derived from an EMBL/GenBank/DDBJ whole genome shotgun (WGS) entry which is preliminary data.</text>
</comment>
<dbReference type="AlphaFoldDB" id="A0A081BFH6"/>
<organism evidence="1 2">
    <name type="scientific">Tepidicaulis marinus</name>
    <dbReference type="NCBI Taxonomy" id="1333998"/>
    <lineage>
        <taxon>Bacteria</taxon>
        <taxon>Pseudomonadati</taxon>
        <taxon>Pseudomonadota</taxon>
        <taxon>Alphaproteobacteria</taxon>
        <taxon>Hyphomicrobiales</taxon>
        <taxon>Parvibaculaceae</taxon>
        <taxon>Tepidicaulis</taxon>
    </lineage>
</organism>
<gene>
    <name evidence="1" type="ORF">M2A_3293</name>
</gene>
<dbReference type="STRING" id="1333998.M2A_3293"/>
<dbReference type="EMBL" id="BBIO01000030">
    <property type="protein sequence ID" value="GAK46794.1"/>
    <property type="molecule type" value="Genomic_DNA"/>
</dbReference>
<dbReference type="RefSeq" id="WP_045449775.1">
    <property type="nucleotide sequence ID" value="NZ_BBIO01000030.1"/>
</dbReference>
<keyword evidence="1" id="KW-0418">Kinase</keyword>
<sequence length="160" mass="19170">MHELEHMLRVVNPQLELMRMLVLTFSKVSRWQSDEEWHLLTLLVTLEEDQEKWRRRDLVIPARLRYWSGLRRKTPKAIRRTLRRLERRRWLRCIYDRSGKNLVAVDLDPVLQRLPLLWELEEPPTEERAEEKARIDAILHEMARTGPEISIPPDGPVGGR</sequence>
<protein>
    <submittedName>
        <fullName evidence="1">Other/FunK1 protein kinase</fullName>
    </submittedName>
</protein>
<accession>A0A081BFH6</accession>
<keyword evidence="2" id="KW-1185">Reference proteome</keyword>
<evidence type="ECO:0000313" key="2">
    <source>
        <dbReference type="Proteomes" id="UP000028702"/>
    </source>
</evidence>
<dbReference type="Proteomes" id="UP000028702">
    <property type="component" value="Unassembled WGS sequence"/>
</dbReference>
<evidence type="ECO:0000313" key="1">
    <source>
        <dbReference type="EMBL" id="GAK46794.1"/>
    </source>
</evidence>